<dbReference type="GO" id="GO:0006955">
    <property type="term" value="P:immune response"/>
    <property type="evidence" value="ECO:0007669"/>
    <property type="project" value="TreeGrafter"/>
</dbReference>
<proteinExistence type="predicted"/>
<evidence type="ECO:0000256" key="10">
    <source>
        <dbReference type="ARBA" id="ARBA00023319"/>
    </source>
</evidence>
<dbReference type="SMART" id="SM00406">
    <property type="entry name" value="IGv"/>
    <property type="match status" value="1"/>
</dbReference>
<dbReference type="InterPro" id="IPR007110">
    <property type="entry name" value="Ig-like_dom"/>
</dbReference>
<sequence length="199" mass="22128">MYGSSIKLFLYAHFQLYALSGIEITVSVGSTALLPCTFNGCRDSGAAYQVLWQKKGKGTERLVVHFQKGNVEFNNLAKNYANRTSMDWNWMQLGNATLQLRNVSMKDSGEYTCWVRGLPQGSRSVHERCQVVLCVQSSRSASQCNVSSLCCVILVESFHHPGQSLCENAYGSMSAAPPPRLRDSRNQKSLRLFCVTCVV</sequence>
<keyword evidence="10" id="KW-0393">Immunoglobulin domain</keyword>
<keyword evidence="8" id="KW-0675">Receptor</keyword>
<evidence type="ECO:0000256" key="7">
    <source>
        <dbReference type="ARBA" id="ARBA00023157"/>
    </source>
</evidence>
<dbReference type="Ensembl" id="ENSLLET00000030176.1">
    <property type="protein sequence ID" value="ENSLLEP00000029046.1"/>
    <property type="gene ID" value="ENSLLEG00000018418.1"/>
</dbReference>
<evidence type="ECO:0000256" key="2">
    <source>
        <dbReference type="ARBA" id="ARBA00022475"/>
    </source>
</evidence>
<feature type="domain" description="Ig-like" evidence="11">
    <location>
        <begin position="29"/>
        <end position="126"/>
    </location>
</feature>
<evidence type="ECO:0000313" key="12">
    <source>
        <dbReference type="Ensembl" id="ENSLLEP00000029046.1"/>
    </source>
</evidence>
<dbReference type="SUPFAM" id="SSF48726">
    <property type="entry name" value="Immunoglobulin"/>
    <property type="match status" value="1"/>
</dbReference>
<dbReference type="PANTHER" id="PTHR25466">
    <property type="entry name" value="T-LYMPHOCYTE ACTIVATION ANTIGEN"/>
    <property type="match status" value="1"/>
</dbReference>
<dbReference type="PANTHER" id="PTHR25466:SF9">
    <property type="entry name" value="FIBRONECTIN TYPE-III DOMAIN-CONTAINING PROTEIN"/>
    <property type="match status" value="1"/>
</dbReference>
<evidence type="ECO:0000256" key="6">
    <source>
        <dbReference type="ARBA" id="ARBA00023136"/>
    </source>
</evidence>
<dbReference type="GO" id="GO:0071222">
    <property type="term" value="P:cellular response to lipopolysaccharide"/>
    <property type="evidence" value="ECO:0007669"/>
    <property type="project" value="TreeGrafter"/>
</dbReference>
<dbReference type="GO" id="GO:0042130">
    <property type="term" value="P:negative regulation of T cell proliferation"/>
    <property type="evidence" value="ECO:0007669"/>
    <property type="project" value="TreeGrafter"/>
</dbReference>
<dbReference type="Proteomes" id="UP000694569">
    <property type="component" value="Unplaced"/>
</dbReference>
<dbReference type="Gene3D" id="2.60.40.10">
    <property type="entry name" value="Immunoglobulins"/>
    <property type="match status" value="1"/>
</dbReference>
<dbReference type="InterPro" id="IPR003599">
    <property type="entry name" value="Ig_sub"/>
</dbReference>
<evidence type="ECO:0000256" key="3">
    <source>
        <dbReference type="ARBA" id="ARBA00022692"/>
    </source>
</evidence>
<dbReference type="SMART" id="SM00409">
    <property type="entry name" value="IG"/>
    <property type="match status" value="1"/>
</dbReference>
<evidence type="ECO:0000256" key="5">
    <source>
        <dbReference type="ARBA" id="ARBA00022989"/>
    </source>
</evidence>
<accession>A0A8C5PWJ7</accession>
<dbReference type="InterPro" id="IPR036179">
    <property type="entry name" value="Ig-like_dom_sf"/>
</dbReference>
<evidence type="ECO:0000259" key="11">
    <source>
        <dbReference type="PROSITE" id="PS50835"/>
    </source>
</evidence>
<dbReference type="Pfam" id="PF07686">
    <property type="entry name" value="V-set"/>
    <property type="match status" value="1"/>
</dbReference>
<organism evidence="12 13">
    <name type="scientific">Leptobrachium leishanense</name>
    <name type="common">Leishan spiny toad</name>
    <dbReference type="NCBI Taxonomy" id="445787"/>
    <lineage>
        <taxon>Eukaryota</taxon>
        <taxon>Metazoa</taxon>
        <taxon>Chordata</taxon>
        <taxon>Craniata</taxon>
        <taxon>Vertebrata</taxon>
        <taxon>Euteleostomi</taxon>
        <taxon>Amphibia</taxon>
        <taxon>Batrachia</taxon>
        <taxon>Anura</taxon>
        <taxon>Pelobatoidea</taxon>
        <taxon>Megophryidae</taxon>
        <taxon>Leptobrachium</taxon>
    </lineage>
</organism>
<evidence type="ECO:0000256" key="8">
    <source>
        <dbReference type="ARBA" id="ARBA00023170"/>
    </source>
</evidence>
<dbReference type="AlphaFoldDB" id="A0A8C5PWJ7"/>
<keyword evidence="7" id="KW-1015">Disulfide bond</keyword>
<dbReference type="InterPro" id="IPR051713">
    <property type="entry name" value="T-cell_Activation_Regulation"/>
</dbReference>
<reference evidence="12" key="1">
    <citation type="submission" date="2025-08" db="UniProtKB">
        <authorList>
            <consortium name="Ensembl"/>
        </authorList>
    </citation>
    <scope>IDENTIFICATION</scope>
</reference>
<evidence type="ECO:0000256" key="4">
    <source>
        <dbReference type="ARBA" id="ARBA00022729"/>
    </source>
</evidence>
<dbReference type="GO" id="GO:0042102">
    <property type="term" value="P:positive regulation of T cell proliferation"/>
    <property type="evidence" value="ECO:0007669"/>
    <property type="project" value="TreeGrafter"/>
</dbReference>
<comment type="subcellular location">
    <subcellularLocation>
        <location evidence="1">Cell membrane</location>
        <topology evidence="1">Single-pass type I membrane protein</topology>
    </subcellularLocation>
</comment>
<keyword evidence="9" id="KW-0325">Glycoprotein</keyword>
<evidence type="ECO:0000256" key="1">
    <source>
        <dbReference type="ARBA" id="ARBA00004251"/>
    </source>
</evidence>
<dbReference type="GO" id="GO:0007166">
    <property type="term" value="P:cell surface receptor signaling pathway"/>
    <property type="evidence" value="ECO:0007669"/>
    <property type="project" value="TreeGrafter"/>
</dbReference>
<name>A0A8C5PWJ7_9ANUR</name>
<dbReference type="InterPro" id="IPR013783">
    <property type="entry name" value="Ig-like_fold"/>
</dbReference>
<dbReference type="GO" id="GO:0031295">
    <property type="term" value="P:T cell costimulation"/>
    <property type="evidence" value="ECO:0007669"/>
    <property type="project" value="TreeGrafter"/>
</dbReference>
<reference evidence="12" key="2">
    <citation type="submission" date="2025-09" db="UniProtKB">
        <authorList>
            <consortium name="Ensembl"/>
        </authorList>
    </citation>
    <scope>IDENTIFICATION</scope>
</reference>
<keyword evidence="3" id="KW-0812">Transmembrane</keyword>
<dbReference type="OrthoDB" id="9983389at2759"/>
<keyword evidence="6" id="KW-0472">Membrane</keyword>
<keyword evidence="4" id="KW-0732">Signal</keyword>
<dbReference type="InterPro" id="IPR013106">
    <property type="entry name" value="Ig_V-set"/>
</dbReference>
<keyword evidence="13" id="KW-1185">Reference proteome</keyword>
<dbReference type="PROSITE" id="PS50835">
    <property type="entry name" value="IG_LIKE"/>
    <property type="match status" value="1"/>
</dbReference>
<evidence type="ECO:0000256" key="9">
    <source>
        <dbReference type="ARBA" id="ARBA00023180"/>
    </source>
</evidence>
<keyword evidence="5" id="KW-1133">Transmembrane helix</keyword>
<dbReference type="GO" id="GO:0009897">
    <property type="term" value="C:external side of plasma membrane"/>
    <property type="evidence" value="ECO:0007669"/>
    <property type="project" value="TreeGrafter"/>
</dbReference>
<protein>
    <recommendedName>
        <fullName evidence="11">Ig-like domain-containing protein</fullName>
    </recommendedName>
</protein>
<keyword evidence="2" id="KW-1003">Cell membrane</keyword>
<evidence type="ECO:0000313" key="13">
    <source>
        <dbReference type="Proteomes" id="UP000694569"/>
    </source>
</evidence>